<sequence length="341" mass="36887">MGFSENSFTVSAETEKFLCDRLLDQNQPISERFRALFSLRNLRGPRPRTALIAATRDTSNLLAHEAAFALGQMQDSDAVPALEGVLNDLSLHPIAAEALGAIGSDTNVPLLKKSLTSDPAQEVRETCELALSRIEQLKNAQCGDGVTMAELSPFLSVDPAAPASCSSVDELREVLLDEEKSMYQRYSALFALRNHGGDKSIAAIIDSLGAKSALLRHEVRILDLFGVSAKLSVTWSDSEEVGGFPDCVLMVAYVLGQLQNKTASAALSMILRDINEHPMVRHEAAEALGSIADDQCVALLEEFVKDSEPIVSESCEVALSMLEFERSGKSFEAPQVEEVSS</sequence>
<feature type="binding site" evidence="9">
    <location>
        <position position="64"/>
    </location>
    <ligand>
        <name>Fe cation</name>
        <dbReference type="ChEBI" id="CHEBI:24875"/>
        <label>1</label>
    </ligand>
</feature>
<organism evidence="10 11">
    <name type="scientific">Rhododendron griersonianum</name>
    <dbReference type="NCBI Taxonomy" id="479676"/>
    <lineage>
        <taxon>Eukaryota</taxon>
        <taxon>Viridiplantae</taxon>
        <taxon>Streptophyta</taxon>
        <taxon>Embryophyta</taxon>
        <taxon>Tracheophyta</taxon>
        <taxon>Spermatophyta</taxon>
        <taxon>Magnoliopsida</taxon>
        <taxon>eudicotyledons</taxon>
        <taxon>Gunneridae</taxon>
        <taxon>Pentapetalae</taxon>
        <taxon>asterids</taxon>
        <taxon>Ericales</taxon>
        <taxon>Ericaceae</taxon>
        <taxon>Ericoideae</taxon>
        <taxon>Rhodoreae</taxon>
        <taxon>Rhododendron</taxon>
    </lineage>
</organism>
<comment type="similarity">
    <text evidence="9">Belongs to the deoxyhypusine hydroxylase family.</text>
</comment>
<comment type="catalytic activity">
    <reaction evidence="1 9">
        <text>[eIF5A protein]-deoxyhypusine + AH2 + O2 = [eIF5A protein]-hypusine + A + H2O</text>
        <dbReference type="Rhea" id="RHEA:14101"/>
        <dbReference type="Rhea" id="RHEA-COMP:10144"/>
        <dbReference type="Rhea" id="RHEA-COMP:12592"/>
        <dbReference type="ChEBI" id="CHEBI:13193"/>
        <dbReference type="ChEBI" id="CHEBI:15377"/>
        <dbReference type="ChEBI" id="CHEBI:15379"/>
        <dbReference type="ChEBI" id="CHEBI:17499"/>
        <dbReference type="ChEBI" id="CHEBI:82657"/>
        <dbReference type="ChEBI" id="CHEBI:91175"/>
        <dbReference type="EC" id="1.14.99.29"/>
    </reaction>
</comment>
<dbReference type="Proteomes" id="UP000823749">
    <property type="component" value="Chromosome 13"/>
</dbReference>
<evidence type="ECO:0000256" key="2">
    <source>
        <dbReference type="ARBA" id="ARBA00005041"/>
    </source>
</evidence>
<dbReference type="InterPro" id="IPR011989">
    <property type="entry name" value="ARM-like"/>
</dbReference>
<reference evidence="10 11" key="1">
    <citation type="submission" date="2020-08" db="EMBL/GenBank/DDBJ databases">
        <title>Plant Genome Project.</title>
        <authorList>
            <person name="Zhang R.-G."/>
        </authorList>
    </citation>
    <scope>NUCLEOTIDE SEQUENCE [LARGE SCALE GENOMIC DNA]</scope>
    <source>
        <strain evidence="10">WSP0</strain>
        <tissue evidence="10">Leaf</tissue>
    </source>
</reference>
<evidence type="ECO:0000256" key="4">
    <source>
        <dbReference type="ARBA" id="ARBA00022737"/>
    </source>
</evidence>
<dbReference type="InterPro" id="IPR004155">
    <property type="entry name" value="PBS_lyase_HEAT"/>
</dbReference>
<feature type="binding site" evidence="9">
    <location>
        <position position="283"/>
    </location>
    <ligand>
        <name>Fe cation</name>
        <dbReference type="ChEBI" id="CHEBI:24875"/>
        <label>2</label>
    </ligand>
</feature>
<comment type="caution">
    <text evidence="10">The sequence shown here is derived from an EMBL/GenBank/DDBJ whole genome shotgun (WGS) entry which is preliminary data.</text>
</comment>
<dbReference type="InterPro" id="IPR016024">
    <property type="entry name" value="ARM-type_fold"/>
</dbReference>
<dbReference type="InterPro" id="IPR027517">
    <property type="entry name" value="Deoxyhypusine_hydroxylase"/>
</dbReference>
<gene>
    <name evidence="10" type="ORF">RHGRI_035824</name>
</gene>
<comment type="function">
    <text evidence="9">Catalyzes the hydroxylation of the N(6)-(4-aminobutyl)-L-lysine intermediate to form hypusine, an essential post-translational modification only found in mature eIF-5A factor.</text>
</comment>
<keyword evidence="8 9" id="KW-0386">Hypusine biosynthesis</keyword>
<keyword evidence="7 9" id="KW-0503">Monooxygenase</keyword>
<accession>A0AAV6HL42</accession>
<dbReference type="AlphaFoldDB" id="A0AAV6HL42"/>
<proteinExistence type="inferred from homology"/>
<keyword evidence="4" id="KW-0677">Repeat</keyword>
<dbReference type="SMART" id="SM00567">
    <property type="entry name" value="EZ_HEAT"/>
    <property type="match status" value="6"/>
</dbReference>
<dbReference type="PANTHER" id="PTHR12697">
    <property type="entry name" value="PBS LYASE HEAT-LIKE PROTEIN"/>
    <property type="match status" value="1"/>
</dbReference>
<dbReference type="Gene3D" id="1.25.10.10">
    <property type="entry name" value="Leucine-rich Repeat Variant"/>
    <property type="match status" value="2"/>
</dbReference>
<dbReference type="EC" id="1.14.99.29" evidence="9"/>
<keyword evidence="5 9" id="KW-0560">Oxidoreductase</keyword>
<comment type="pathway">
    <text evidence="2 9">Protein modification; eIF5A hypusination.</text>
</comment>
<evidence type="ECO:0000256" key="8">
    <source>
        <dbReference type="ARBA" id="ARBA00023256"/>
    </source>
</evidence>
<evidence type="ECO:0000256" key="7">
    <source>
        <dbReference type="ARBA" id="ARBA00023033"/>
    </source>
</evidence>
<dbReference type="EMBL" id="JACTNZ010000013">
    <property type="protein sequence ID" value="KAG5514548.1"/>
    <property type="molecule type" value="Genomic_DNA"/>
</dbReference>
<protein>
    <recommendedName>
        <fullName evidence="9">Deoxyhypusine hydroxylase</fullName>
        <shortName evidence="9">DOHH</shortName>
        <ecNumber evidence="9">1.14.99.29</ecNumber>
    </recommendedName>
    <alternativeName>
        <fullName evidence="9">Deoxyhypusine dioxygenase</fullName>
    </alternativeName>
    <alternativeName>
        <fullName evidence="9">Deoxyhypusine monooxygenase</fullName>
    </alternativeName>
</protein>
<keyword evidence="3 9" id="KW-0479">Metal-binding</keyword>
<dbReference type="GO" id="GO:0046872">
    <property type="term" value="F:metal ion binding"/>
    <property type="evidence" value="ECO:0007669"/>
    <property type="project" value="UniProtKB-KW"/>
</dbReference>
<feature type="binding site" evidence="9">
    <location>
        <position position="282"/>
    </location>
    <ligand>
        <name>Fe cation</name>
        <dbReference type="ChEBI" id="CHEBI:24875"/>
        <label>2</label>
    </ligand>
</feature>
<evidence type="ECO:0000256" key="3">
    <source>
        <dbReference type="ARBA" id="ARBA00022723"/>
    </source>
</evidence>
<dbReference type="HAMAP" id="MF_03101">
    <property type="entry name" value="Deoxyhypusine_hydroxylase"/>
    <property type="match status" value="1"/>
</dbReference>
<dbReference type="SUPFAM" id="SSF48371">
    <property type="entry name" value="ARM repeat"/>
    <property type="match status" value="1"/>
</dbReference>
<comment type="cofactor">
    <cofactor evidence="9">
        <name>Fe(2+)</name>
        <dbReference type="ChEBI" id="CHEBI:29033"/>
    </cofactor>
    <text evidence="9">Binds 2 Fe(2+) ions per subunit.</text>
</comment>
<evidence type="ECO:0000256" key="9">
    <source>
        <dbReference type="HAMAP-Rule" id="MF_03101"/>
    </source>
</evidence>
<feature type="binding site" evidence="9">
    <location>
        <position position="65"/>
    </location>
    <ligand>
        <name>Fe cation</name>
        <dbReference type="ChEBI" id="CHEBI:24875"/>
        <label>1</label>
    </ligand>
</feature>
<dbReference type="PANTHER" id="PTHR12697:SF5">
    <property type="entry name" value="DEOXYHYPUSINE HYDROXYLASE"/>
    <property type="match status" value="1"/>
</dbReference>
<dbReference type="GO" id="GO:0019135">
    <property type="term" value="F:deoxyhypusine monooxygenase activity"/>
    <property type="evidence" value="ECO:0007669"/>
    <property type="project" value="UniProtKB-UniRule"/>
</dbReference>
<evidence type="ECO:0000256" key="1">
    <source>
        <dbReference type="ARBA" id="ARBA00000068"/>
    </source>
</evidence>
<comment type="caution">
    <text evidence="9">Lacks conserved residue(s) required for the propagation of feature annotation.</text>
</comment>
<evidence type="ECO:0000313" key="11">
    <source>
        <dbReference type="Proteomes" id="UP000823749"/>
    </source>
</evidence>
<evidence type="ECO:0000256" key="6">
    <source>
        <dbReference type="ARBA" id="ARBA00023004"/>
    </source>
</evidence>
<name>A0AAV6HL42_9ERIC</name>
<evidence type="ECO:0000313" key="10">
    <source>
        <dbReference type="EMBL" id="KAG5514548.1"/>
    </source>
</evidence>
<keyword evidence="11" id="KW-1185">Reference proteome</keyword>
<dbReference type="Pfam" id="PF13646">
    <property type="entry name" value="HEAT_2"/>
    <property type="match status" value="2"/>
</dbReference>
<keyword evidence="6 9" id="KW-0408">Iron</keyword>
<evidence type="ECO:0000256" key="5">
    <source>
        <dbReference type="ARBA" id="ARBA00023002"/>
    </source>
</evidence>